<dbReference type="Proteomes" id="UP000294847">
    <property type="component" value="Chromosome 1"/>
</dbReference>
<evidence type="ECO:0000313" key="2">
    <source>
        <dbReference type="Proteomes" id="UP000294847"/>
    </source>
</evidence>
<reference evidence="1 2" key="1">
    <citation type="journal article" date="2019" name="Mol. Biol. Evol.">
        <title>Blast fungal genomes show frequent chromosomal changes, gene gains and losses, and effector gene turnover.</title>
        <authorList>
            <person name="Gomez Luciano L.B."/>
            <person name="Jason Tsai I."/>
            <person name="Chuma I."/>
            <person name="Tosa Y."/>
            <person name="Chen Y.H."/>
            <person name="Li J.Y."/>
            <person name="Li M.Y."/>
            <person name="Jade Lu M.Y."/>
            <person name="Nakayashiki H."/>
            <person name="Li W.H."/>
        </authorList>
    </citation>
    <scope>NUCLEOTIDE SEQUENCE [LARGE SCALE GENOMIC DNA]</scope>
    <source>
        <strain evidence="1">MZ5-1-6</strain>
    </source>
</reference>
<gene>
    <name evidence="1" type="ORF">PoMZ_10266</name>
</gene>
<dbReference type="EMBL" id="CP034204">
    <property type="protein sequence ID" value="QBZ54565.1"/>
    <property type="molecule type" value="Genomic_DNA"/>
</dbReference>
<sequence>MSSTAGFPAFGLLPTELQLQIWKEALAPVAVLDFYVRPQTGGRKQPHAAKKLPPVALDFYGAKPHNAGLSCKAARLVMEQTYGPPVRLAGSANACWVNLDRAVVHLSEPVNAAAILDALEPDVLPRVRHIVLAWRSQKNETMIDACKAVATRCKNLETLTFNPYFTKRHPAQGYMCKALDDQITAFYSAIPEYIEPPWWDFSMDLLQTKSRLLPYFDTPRPKMHMVPFHILLSSGAEASQEPVGERKHLWFVTNLIGEAPSLSTAKSQLWCVCPNAQTLTLSLRKHASPERSVVKPFKILLPSCRASLERSSTDGFQWSWRAWALRKAKMVGLVWAHGADVAEEGEVRRRRCHLVNVVGLGRLEVQVG</sequence>
<name>A0A4V1C4Z1_PYROR</name>
<proteinExistence type="predicted"/>
<accession>A0A4V1C4Z1</accession>
<evidence type="ECO:0000313" key="1">
    <source>
        <dbReference type="EMBL" id="QBZ54565.1"/>
    </source>
</evidence>
<dbReference type="AlphaFoldDB" id="A0A4V1C4Z1"/>
<organism evidence="1 2">
    <name type="scientific">Pyricularia oryzae</name>
    <name type="common">Rice blast fungus</name>
    <name type="synonym">Magnaporthe oryzae</name>
    <dbReference type="NCBI Taxonomy" id="318829"/>
    <lineage>
        <taxon>Eukaryota</taxon>
        <taxon>Fungi</taxon>
        <taxon>Dikarya</taxon>
        <taxon>Ascomycota</taxon>
        <taxon>Pezizomycotina</taxon>
        <taxon>Sordariomycetes</taxon>
        <taxon>Sordariomycetidae</taxon>
        <taxon>Magnaporthales</taxon>
        <taxon>Pyriculariaceae</taxon>
        <taxon>Pyricularia</taxon>
    </lineage>
</organism>
<protein>
    <submittedName>
        <fullName evidence="1">Uncharacterized protein</fullName>
    </submittedName>
</protein>